<evidence type="ECO:0000256" key="1">
    <source>
        <dbReference type="ARBA" id="ARBA00004123"/>
    </source>
</evidence>
<evidence type="ECO:0000256" key="6">
    <source>
        <dbReference type="ARBA" id="ARBA00023242"/>
    </source>
</evidence>
<dbReference type="PANTHER" id="PTHR24394">
    <property type="entry name" value="ZINC FINGER PROTEIN"/>
    <property type="match status" value="1"/>
</dbReference>
<evidence type="ECO:0000313" key="12">
    <source>
        <dbReference type="Proteomes" id="UP000695000"/>
    </source>
</evidence>
<name>A0ABM1NK13_NICVS</name>
<evidence type="ECO:0000313" key="14">
    <source>
        <dbReference type="RefSeq" id="XP_017787163.1"/>
    </source>
</evidence>
<dbReference type="PANTHER" id="PTHR24394:SF38">
    <property type="entry name" value="CENTROSOME-ASSOCIATED ZINC FINGER PROTEIN CP190"/>
    <property type="match status" value="1"/>
</dbReference>
<dbReference type="InterPro" id="IPR000210">
    <property type="entry name" value="BTB/POZ_dom"/>
</dbReference>
<dbReference type="PROSITE" id="PS50097">
    <property type="entry name" value="BTB"/>
    <property type="match status" value="1"/>
</dbReference>
<dbReference type="Pfam" id="PF00651">
    <property type="entry name" value="BTB"/>
    <property type="match status" value="1"/>
</dbReference>
<dbReference type="PROSITE" id="PS00028">
    <property type="entry name" value="ZINC_FINGER_C2H2_1"/>
    <property type="match status" value="3"/>
</dbReference>
<evidence type="ECO:0000256" key="5">
    <source>
        <dbReference type="ARBA" id="ARBA00022833"/>
    </source>
</evidence>
<dbReference type="RefSeq" id="XP_017787155.1">
    <property type="nucleotide sequence ID" value="XM_017931666.1"/>
</dbReference>
<evidence type="ECO:0000256" key="4">
    <source>
        <dbReference type="ARBA" id="ARBA00022771"/>
    </source>
</evidence>
<evidence type="ECO:0000256" key="8">
    <source>
        <dbReference type="SAM" id="Coils"/>
    </source>
</evidence>
<feature type="region of interest" description="Disordered" evidence="9">
    <location>
        <begin position="398"/>
        <end position="424"/>
    </location>
</feature>
<dbReference type="RefSeq" id="XP_017787163.1">
    <property type="nucleotide sequence ID" value="XM_017931674.1"/>
</dbReference>
<comment type="subcellular location">
    <subcellularLocation>
        <location evidence="1">Nucleus</location>
    </subcellularLocation>
</comment>
<reference evidence="13 14" key="1">
    <citation type="submission" date="2025-05" db="UniProtKB">
        <authorList>
            <consortium name="RefSeq"/>
        </authorList>
    </citation>
    <scope>IDENTIFICATION</scope>
    <source>
        <tissue evidence="13 14">Whole Larva</tissue>
    </source>
</reference>
<dbReference type="SMART" id="SM00225">
    <property type="entry name" value="BTB"/>
    <property type="match status" value="1"/>
</dbReference>
<evidence type="ECO:0000256" key="7">
    <source>
        <dbReference type="PROSITE-ProRule" id="PRU00042"/>
    </source>
</evidence>
<feature type="compositionally biased region" description="Acidic residues" evidence="9">
    <location>
        <begin position="936"/>
        <end position="945"/>
    </location>
</feature>
<protein>
    <submittedName>
        <fullName evidence="13 14">Centrosome-associated zinc finger protein CP190</fullName>
    </submittedName>
</protein>
<dbReference type="SUPFAM" id="SSF57667">
    <property type="entry name" value="beta-beta-alpha zinc fingers"/>
    <property type="match status" value="1"/>
</dbReference>
<dbReference type="SMART" id="SM00355">
    <property type="entry name" value="ZnF_C2H2"/>
    <property type="match status" value="5"/>
</dbReference>
<dbReference type="Proteomes" id="UP000695000">
    <property type="component" value="Unplaced"/>
</dbReference>
<feature type="compositionally biased region" description="Acidic residues" evidence="9">
    <location>
        <begin position="965"/>
        <end position="979"/>
    </location>
</feature>
<dbReference type="Gene3D" id="3.30.710.10">
    <property type="entry name" value="Potassium Channel Kv1.1, Chain A"/>
    <property type="match status" value="1"/>
</dbReference>
<feature type="compositionally biased region" description="Acidic residues" evidence="9">
    <location>
        <begin position="1006"/>
        <end position="1023"/>
    </location>
</feature>
<feature type="compositionally biased region" description="Acidic residues" evidence="9">
    <location>
        <begin position="1043"/>
        <end position="1054"/>
    </location>
</feature>
<sequence length="1109" mass="125798">MGEVSKQVRVDNWGIYFLSRLQVFFNKTDYCDLTLQFEGNVQLKVHRLVMNACTEYFQVLEQTCEVNEDVLLMPSDLQADVILPIVNFIYTGMLEYELILYEKLYKTAELMNITVLLKLLDAQKQPTLPGSKAVISKVPPVYNLQGKKITPKTQEKSLPPTLPGRKLPVWKRKTIPSQSTVTKPTSSFIPSETKRISTIEPINSFDNAPKPTRFEWPEEDFQNFNLLDTAFDSISYNSKPLLTQEDEMKASTSFSKEEYSAVNLDELKNYVKEQKIRNDIEYEEYVDNDLDPDYVPEVPVKRKKENAAGQPAVKKVRFNVNEKENKETKINITPTGKGDVDHSKIISEVLKKYPHLMKKNKNIRLKILPQGKSSETMVKSSQPKLRVQMKAPKVTVAISSPPTTVPTTSSISSSSSSSISKQNAEHKEDGPWICTKCSMEGAEQVEFVLYYLYRKHMTDVHHEKFDSKMCKYCGHQFVKQNLLMYHQLTKHSVKPPAGYEFPKCQQCPYTALSDAHLEKHKLIHTNYEFQCKVCKVCFNSDTSLKQHTQITGHSAMAGRLNYDCQYCTKNFQTAGHLFIHLRSAHREEAERDGIVSLDDDEDFTEEVPSNNKTVKVLDNIKLKGNNAPADDQNFLKNTGIATNLGLVDIVVLDDNQQYILHPNSQQIVTQQSLGNNQEFMLPDLQDTYVQNPSLNHQVITTSQHNVITQSMLNNTDIASTDELVMVLTDHDYNDGNNEILSNDNSNIVVLYSHPVEGQNNQFITSQSNIMLNSETGMLEISNLPTNATAESLDNQNTVESIEMIQREIESHNNQEQQLKAIENSKQAAVQQQIVETATAMEVVEETPTQELIKNIEESQLEEQQQQQQEQQEQITTEQVAEVLVAKEPESKLQEEIVSQVDEIIAESENPESSEKSVENQSQDNEEDDKPKQIVELVEEIVEEEDVGKIKQLEEMEVEENKAEEDQPLTDEIEAMEVDGNEGNAVKEEPVESINEPSTPETTDTKVEDDDVKNDSELKDEEESSVLVEESNSTTEVSTATEVSNEEADALSQDEDSQKAVDEDETKLQENQSQAAKMSILDDWEDTDSQQSEHGKSQSTVNKLINDWDD</sequence>
<evidence type="ECO:0000256" key="3">
    <source>
        <dbReference type="ARBA" id="ARBA00022737"/>
    </source>
</evidence>
<dbReference type="SUPFAM" id="SSF54695">
    <property type="entry name" value="POZ domain"/>
    <property type="match status" value="1"/>
</dbReference>
<evidence type="ECO:0000313" key="15">
    <source>
        <dbReference type="RefSeq" id="XP_017787172.1"/>
    </source>
</evidence>
<evidence type="ECO:0000256" key="9">
    <source>
        <dbReference type="SAM" id="MobiDB-lite"/>
    </source>
</evidence>
<feature type="domain" description="C2H2-type" evidence="11">
    <location>
        <begin position="529"/>
        <end position="558"/>
    </location>
</feature>
<feature type="domain" description="C2H2-type" evidence="11">
    <location>
        <begin position="468"/>
        <end position="496"/>
    </location>
</feature>
<feature type="domain" description="BTB" evidence="10">
    <location>
        <begin position="31"/>
        <end position="98"/>
    </location>
</feature>
<organism evidence="12 14">
    <name type="scientific">Nicrophorus vespilloides</name>
    <name type="common">Boreal carrion beetle</name>
    <dbReference type="NCBI Taxonomy" id="110193"/>
    <lineage>
        <taxon>Eukaryota</taxon>
        <taxon>Metazoa</taxon>
        <taxon>Ecdysozoa</taxon>
        <taxon>Arthropoda</taxon>
        <taxon>Hexapoda</taxon>
        <taxon>Insecta</taxon>
        <taxon>Pterygota</taxon>
        <taxon>Neoptera</taxon>
        <taxon>Endopterygota</taxon>
        <taxon>Coleoptera</taxon>
        <taxon>Polyphaga</taxon>
        <taxon>Staphyliniformia</taxon>
        <taxon>Silphidae</taxon>
        <taxon>Nicrophorinae</taxon>
        <taxon>Nicrophorus</taxon>
    </lineage>
</organism>
<dbReference type="Gene3D" id="3.30.160.60">
    <property type="entry name" value="Classic Zinc Finger"/>
    <property type="match status" value="2"/>
</dbReference>
<keyword evidence="6" id="KW-0539">Nucleus</keyword>
<gene>
    <name evidence="13 14 15" type="primary">LOC108569909</name>
</gene>
<accession>A0ABM1NK13</accession>
<keyword evidence="8" id="KW-0175">Coiled coil</keyword>
<dbReference type="RefSeq" id="XP_017787172.1">
    <property type="nucleotide sequence ID" value="XM_017931683.1"/>
</dbReference>
<dbReference type="GeneID" id="108569909"/>
<dbReference type="InterPro" id="IPR036236">
    <property type="entry name" value="Znf_C2H2_sf"/>
</dbReference>
<feature type="domain" description="C2H2-type" evidence="11">
    <location>
        <begin position="562"/>
        <end position="590"/>
    </location>
</feature>
<evidence type="ECO:0000259" key="11">
    <source>
        <dbReference type="PROSITE" id="PS50157"/>
    </source>
</evidence>
<dbReference type="PROSITE" id="PS50157">
    <property type="entry name" value="ZINC_FINGER_C2H2_2"/>
    <property type="match status" value="3"/>
</dbReference>
<evidence type="ECO:0000259" key="10">
    <source>
        <dbReference type="PROSITE" id="PS50097"/>
    </source>
</evidence>
<keyword evidence="12" id="KW-1185">Reference proteome</keyword>
<feature type="compositionally biased region" description="Low complexity" evidence="9">
    <location>
        <begin position="1024"/>
        <end position="1042"/>
    </location>
</feature>
<feature type="compositionally biased region" description="Basic and acidic residues" evidence="9">
    <location>
        <begin position="946"/>
        <end position="964"/>
    </location>
</feature>
<dbReference type="InterPro" id="IPR011333">
    <property type="entry name" value="SKP1/BTB/POZ_sf"/>
</dbReference>
<evidence type="ECO:0000313" key="13">
    <source>
        <dbReference type="RefSeq" id="XP_017787155.1"/>
    </source>
</evidence>
<keyword evidence="2" id="KW-0479">Metal-binding</keyword>
<feature type="compositionally biased region" description="Low complexity" evidence="9">
    <location>
        <begin position="398"/>
        <end position="420"/>
    </location>
</feature>
<keyword evidence="4 7" id="KW-0863">Zinc-finger</keyword>
<keyword evidence="3" id="KW-0677">Repeat</keyword>
<dbReference type="InterPro" id="IPR013087">
    <property type="entry name" value="Znf_C2H2_type"/>
</dbReference>
<feature type="region of interest" description="Disordered" evidence="9">
    <location>
        <begin position="904"/>
        <end position="1109"/>
    </location>
</feature>
<evidence type="ECO:0000256" key="2">
    <source>
        <dbReference type="ARBA" id="ARBA00022723"/>
    </source>
</evidence>
<feature type="coiled-coil region" evidence="8">
    <location>
        <begin position="794"/>
        <end position="880"/>
    </location>
</feature>
<proteinExistence type="predicted"/>
<keyword evidence="5" id="KW-0862">Zinc</keyword>